<dbReference type="GeneID" id="763009"/>
<dbReference type="InterPro" id="IPR029063">
    <property type="entry name" value="SAM-dependent_MTases_sf"/>
</dbReference>
<accession>A0A7M7G194</accession>
<sequence length="658" mass="74307">MAATWTQVWTPVHEPGGSTEEEEHLRGWVSNTDEAEDVKEQLQVAECITFVGDRKGKGFGNGILHLQNPDGKLIHMPRVRFSDIKDNVVSADSVPFAIVSRYSLRCMYGKDKNQAAKRKNEELAEKAMKEDHPLPRKRKYRRLQGSKKKGCPAMIEMKEVIRFTDYDTNDDSGMSKRAISDHIRADLRNGDKFNFERRIYIRLPSKTDHQSVHTLGKLTGFMNPMHKTVSTKLVDLVGHGVTNLNEMKRHLRAHLHTVLFPDVEKRPSITDTAFYPSDNTIRQRMYAARMQLRIMAEAGEKETHDQFEKRFSTLVIHGFVSLSTSLGIQSGLFEALIKLKDEERTVKEIADTAGLKERYVQEWLGVMVAADIVDINPETEKYSLPPHRIPFFQPGSSVSDLGVLLTELPTFGGLYKKLLDCLKKDGPQGLSYSEYTDFHAMMSNLSGRWVLHHLVQDFIPSMPQIEEQMKSGIRILDLGCGRGLASLVFAENYPNSTVVGLDFSEEAINYGKERAKEKGLTNVEFVCEDAACIPDDWNNTIDYIYTFDVIHDLAHADKVLLALNRILKPDGVFSMIDTDCKTKHSENASNALCSLMYTVSLFHCLPISLFFEGSVGLGTCWGREKATELLKDAGFRVDSITKPVGTDEAHYMCTKKVK</sequence>
<dbReference type="InterPro" id="IPR029309">
    <property type="entry name" value="CaRF"/>
</dbReference>
<evidence type="ECO:0008006" key="6">
    <source>
        <dbReference type="Google" id="ProtNLM"/>
    </source>
</evidence>
<proteinExistence type="predicted"/>
<dbReference type="PANTHER" id="PTHR45128">
    <property type="entry name" value="METHYLTRANSFERASE TYPE 11"/>
    <property type="match status" value="1"/>
</dbReference>
<dbReference type="EnsemblMetazoa" id="XM_030976675">
    <property type="protein sequence ID" value="XP_030832535"/>
    <property type="gene ID" value="LOC763009"/>
</dbReference>
<dbReference type="Pfam" id="PF15299">
    <property type="entry name" value="ALS2CR8"/>
    <property type="match status" value="1"/>
</dbReference>
<dbReference type="EnsemblMetazoa" id="XM_001198852">
    <property type="protein sequence ID" value="XP_001198852"/>
    <property type="gene ID" value="LOC763009"/>
</dbReference>
<evidence type="ECO:0000256" key="1">
    <source>
        <dbReference type="SAM" id="MobiDB-lite"/>
    </source>
</evidence>
<dbReference type="Pfam" id="PF13847">
    <property type="entry name" value="Methyltransf_31"/>
    <property type="match status" value="1"/>
</dbReference>
<dbReference type="Proteomes" id="UP000007110">
    <property type="component" value="Unassembled WGS sequence"/>
</dbReference>
<evidence type="ECO:0000313" key="5">
    <source>
        <dbReference type="Proteomes" id="UP000007110"/>
    </source>
</evidence>
<evidence type="ECO:0000313" key="4">
    <source>
        <dbReference type="EnsemblMetazoa" id="XP_001198852"/>
    </source>
</evidence>
<dbReference type="SUPFAM" id="SSF46785">
    <property type="entry name" value="Winged helix' DNA-binding domain"/>
    <property type="match status" value="1"/>
</dbReference>
<dbReference type="InParanoid" id="A0A7M7G194"/>
<dbReference type="AlphaFoldDB" id="A0A7M7G194"/>
<dbReference type="Gene3D" id="3.40.50.150">
    <property type="entry name" value="Vaccinia Virus protein VP39"/>
    <property type="match status" value="1"/>
</dbReference>
<dbReference type="KEGG" id="spu:763009"/>
<evidence type="ECO:0000259" key="2">
    <source>
        <dbReference type="Pfam" id="PF13847"/>
    </source>
</evidence>
<protein>
    <recommendedName>
        <fullName evidence="6">Methyltransferase domain-containing protein</fullName>
    </recommendedName>
</protein>
<dbReference type="SUPFAM" id="SSF53335">
    <property type="entry name" value="S-adenosyl-L-methionine-dependent methyltransferases"/>
    <property type="match status" value="1"/>
</dbReference>
<feature type="domain" description="Methyltransferase" evidence="2">
    <location>
        <begin position="470"/>
        <end position="589"/>
    </location>
</feature>
<name>A0A7M7G194_STRPU</name>
<dbReference type="InterPro" id="IPR048711">
    <property type="entry name" value="WHD_Rv2258c"/>
</dbReference>
<dbReference type="Pfam" id="PF21320">
    <property type="entry name" value="WHD_Rv2258c"/>
    <property type="match status" value="1"/>
</dbReference>
<dbReference type="PANTHER" id="PTHR45128:SF1">
    <property type="entry name" value="S-ADENOSYLMETHIONINE-DEPENDENT METHYLTRANSFERASE RV2258C"/>
    <property type="match status" value="1"/>
</dbReference>
<dbReference type="FunCoup" id="A0A7M7G194">
    <property type="interactions" value="19"/>
</dbReference>
<dbReference type="RefSeq" id="XP_030832535.1">
    <property type="nucleotide sequence ID" value="XM_030976675.1"/>
</dbReference>
<reference evidence="5" key="1">
    <citation type="submission" date="2015-02" db="EMBL/GenBank/DDBJ databases">
        <title>Genome sequencing for Strongylocentrotus purpuratus.</title>
        <authorList>
            <person name="Murali S."/>
            <person name="Liu Y."/>
            <person name="Vee V."/>
            <person name="English A."/>
            <person name="Wang M."/>
            <person name="Skinner E."/>
            <person name="Han Y."/>
            <person name="Muzny D.M."/>
            <person name="Worley K.C."/>
            <person name="Gibbs R.A."/>
        </authorList>
    </citation>
    <scope>NUCLEOTIDE SEQUENCE</scope>
</reference>
<dbReference type="CDD" id="cd02440">
    <property type="entry name" value="AdoMet_MTases"/>
    <property type="match status" value="1"/>
</dbReference>
<dbReference type="RefSeq" id="XP_001198852.3">
    <property type="nucleotide sequence ID" value="XM_001198852.4"/>
</dbReference>
<reference evidence="4" key="2">
    <citation type="submission" date="2021-01" db="UniProtKB">
        <authorList>
            <consortium name="EnsemblMetazoa"/>
        </authorList>
    </citation>
    <scope>IDENTIFICATION</scope>
</reference>
<dbReference type="OrthoDB" id="506498at2759"/>
<evidence type="ECO:0000259" key="3">
    <source>
        <dbReference type="Pfam" id="PF21320"/>
    </source>
</evidence>
<dbReference type="InterPro" id="IPR036390">
    <property type="entry name" value="WH_DNA-bd_sf"/>
</dbReference>
<feature type="region of interest" description="Disordered" evidence="1">
    <location>
        <begin position="1"/>
        <end position="25"/>
    </location>
</feature>
<dbReference type="GO" id="GO:0003700">
    <property type="term" value="F:DNA-binding transcription factor activity"/>
    <property type="evidence" value="ECO:0007669"/>
    <property type="project" value="InterPro"/>
</dbReference>
<organism evidence="4 5">
    <name type="scientific">Strongylocentrotus purpuratus</name>
    <name type="common">Purple sea urchin</name>
    <dbReference type="NCBI Taxonomy" id="7668"/>
    <lineage>
        <taxon>Eukaryota</taxon>
        <taxon>Metazoa</taxon>
        <taxon>Echinodermata</taxon>
        <taxon>Eleutherozoa</taxon>
        <taxon>Echinozoa</taxon>
        <taxon>Echinoidea</taxon>
        <taxon>Euechinoidea</taxon>
        <taxon>Echinacea</taxon>
        <taxon>Camarodonta</taxon>
        <taxon>Echinidea</taxon>
        <taxon>Strongylocentrotidae</taxon>
        <taxon>Strongylocentrotus</taxon>
    </lineage>
</organism>
<feature type="domain" description="S-adenosylmethionine-dependent methyltransferase Rv2258c-like winged HTH" evidence="3">
    <location>
        <begin position="319"/>
        <end position="389"/>
    </location>
</feature>
<dbReference type="InterPro" id="IPR025714">
    <property type="entry name" value="Methyltranfer_dom"/>
</dbReference>
<keyword evidence="5" id="KW-1185">Reference proteome</keyword>
<dbReference type="InterPro" id="IPR053173">
    <property type="entry name" value="SAM-binding_MTase"/>
</dbReference>